<dbReference type="Pfam" id="PF01645">
    <property type="entry name" value="Glu_synthase"/>
    <property type="match status" value="1"/>
</dbReference>
<dbReference type="PANTHER" id="PTHR43819:SF1">
    <property type="entry name" value="ARCHAEAL-TYPE GLUTAMATE SYNTHASE [NADPH]"/>
    <property type="match status" value="1"/>
</dbReference>
<reference evidence="3" key="1">
    <citation type="submission" date="2021-01" db="EMBL/GenBank/DDBJ databases">
        <authorList>
            <person name="Corre E."/>
            <person name="Pelletier E."/>
            <person name="Niang G."/>
            <person name="Scheremetjew M."/>
            <person name="Finn R."/>
            <person name="Kale V."/>
            <person name="Holt S."/>
            <person name="Cochrane G."/>
            <person name="Meng A."/>
            <person name="Brown T."/>
            <person name="Cohen L."/>
        </authorList>
    </citation>
    <scope>NUCLEOTIDE SEQUENCE</scope>
    <source>
        <strain evidence="3">ECT3854</strain>
    </source>
</reference>
<comment type="similarity">
    <text evidence="1">Belongs to the glutamate synthase family.</text>
</comment>
<evidence type="ECO:0000313" key="3">
    <source>
        <dbReference type="EMBL" id="CAD8942324.1"/>
    </source>
</evidence>
<dbReference type="AlphaFoldDB" id="A0A7S1D9H9"/>
<feature type="domain" description="Glutamate synthase" evidence="2">
    <location>
        <begin position="2"/>
        <end position="103"/>
    </location>
</feature>
<dbReference type="PANTHER" id="PTHR43819">
    <property type="entry name" value="ARCHAEAL-TYPE GLUTAMATE SYNTHASE [NADPH]"/>
    <property type="match status" value="1"/>
</dbReference>
<protein>
    <recommendedName>
        <fullName evidence="2">Glutamate synthase domain-containing protein</fullName>
    </recommendedName>
</protein>
<sequence>MLTGAGLRDSVKLNASGKISSGFSIVRTLALGADVTSAARAFMLSLGCIQALKCNSNKCPTGITTLDKDLMFGLDPEEKTNRVYHFQRKTVKAAAGIAGIMGYEHVSDVNARDVMRRGQQSNNNNNNNLLTLADHFPPLSPGCLLEGKGPAKLQTLWDNAS</sequence>
<accession>A0A7S1D9H9</accession>
<proteinExistence type="inferred from homology"/>
<dbReference type="Gene3D" id="3.20.20.70">
    <property type="entry name" value="Aldolase class I"/>
    <property type="match status" value="1"/>
</dbReference>
<dbReference type="GO" id="GO:0006537">
    <property type="term" value="P:glutamate biosynthetic process"/>
    <property type="evidence" value="ECO:0007669"/>
    <property type="project" value="InterPro"/>
</dbReference>
<organism evidence="3">
    <name type="scientific">Cyclophora tenuis</name>
    <name type="common">Marine diatom</name>
    <dbReference type="NCBI Taxonomy" id="216820"/>
    <lineage>
        <taxon>Eukaryota</taxon>
        <taxon>Sar</taxon>
        <taxon>Stramenopiles</taxon>
        <taxon>Ochrophyta</taxon>
        <taxon>Bacillariophyta</taxon>
        <taxon>Fragilariophyceae</taxon>
        <taxon>Fragilariophycidae</taxon>
        <taxon>Cyclophorales</taxon>
        <taxon>Cyclophoraceae</taxon>
        <taxon>Cyclophora</taxon>
    </lineage>
</organism>
<gene>
    <name evidence="3" type="ORF">CTEN0397_LOCUS13390</name>
</gene>
<dbReference type="GO" id="GO:0015930">
    <property type="term" value="F:glutamate synthase activity"/>
    <property type="evidence" value="ECO:0007669"/>
    <property type="project" value="InterPro"/>
</dbReference>
<evidence type="ECO:0000256" key="1">
    <source>
        <dbReference type="ARBA" id="ARBA00009716"/>
    </source>
</evidence>
<evidence type="ECO:0000259" key="2">
    <source>
        <dbReference type="Pfam" id="PF01645"/>
    </source>
</evidence>
<dbReference type="EMBL" id="HBFW01020821">
    <property type="protein sequence ID" value="CAD8942324.1"/>
    <property type="molecule type" value="Transcribed_RNA"/>
</dbReference>
<name>A0A7S1D9H9_CYCTE</name>
<dbReference type="SUPFAM" id="SSF51395">
    <property type="entry name" value="FMN-linked oxidoreductases"/>
    <property type="match status" value="1"/>
</dbReference>
<dbReference type="InterPro" id="IPR013785">
    <property type="entry name" value="Aldolase_TIM"/>
</dbReference>
<dbReference type="InterPro" id="IPR002932">
    <property type="entry name" value="Glu_synthdom"/>
</dbReference>